<dbReference type="InterPro" id="IPR058157">
    <property type="entry name" value="Spectrin_met"/>
</dbReference>
<keyword evidence="6" id="KW-0862">Zinc</keyword>
<reference evidence="17 18" key="1">
    <citation type="submission" date="2020-04" db="EMBL/GenBank/DDBJ databases">
        <authorList>
            <person name="Alioto T."/>
            <person name="Alioto T."/>
            <person name="Gomez Garrido J."/>
        </authorList>
    </citation>
    <scope>NUCLEOTIDE SEQUENCE [LARGE SCALE GENOMIC DNA]</scope>
</reference>
<dbReference type="InterPro" id="IPR036423">
    <property type="entry name" value="SOD-like_Cu/Zn_dom_sf"/>
</dbReference>
<keyword evidence="10" id="KW-1015">Disulfide bond</keyword>
<dbReference type="PROSITE" id="PS00087">
    <property type="entry name" value="SOD_CU_ZN_1"/>
    <property type="match status" value="1"/>
</dbReference>
<evidence type="ECO:0000259" key="15">
    <source>
        <dbReference type="Pfam" id="PF24915"/>
    </source>
</evidence>
<dbReference type="CDD" id="cd00176">
    <property type="entry name" value="SPEC"/>
    <property type="match status" value="2"/>
</dbReference>
<dbReference type="InterPro" id="IPR001424">
    <property type="entry name" value="SOD_Cu_Zn_dom"/>
</dbReference>
<evidence type="ECO:0000256" key="2">
    <source>
        <dbReference type="ARBA" id="ARBA00001947"/>
    </source>
</evidence>
<proteinExistence type="inferred from homology"/>
<dbReference type="Proteomes" id="UP000494165">
    <property type="component" value="Unassembled WGS sequence"/>
</dbReference>
<evidence type="ECO:0000256" key="8">
    <source>
        <dbReference type="ARBA" id="ARBA00023002"/>
    </source>
</evidence>
<dbReference type="GO" id="GO:0004784">
    <property type="term" value="F:superoxide dismutase activity"/>
    <property type="evidence" value="ECO:0007669"/>
    <property type="project" value="UniProtKB-EC"/>
</dbReference>
<dbReference type="AlphaFoldDB" id="A0A8S1CFL5"/>
<dbReference type="InterPro" id="IPR018159">
    <property type="entry name" value="Spectrin/alpha-actinin"/>
</dbReference>
<evidence type="ECO:0000256" key="5">
    <source>
        <dbReference type="ARBA" id="ARBA00022723"/>
    </source>
</evidence>
<evidence type="ECO:0000256" key="10">
    <source>
        <dbReference type="ARBA" id="ARBA00023157"/>
    </source>
</evidence>
<evidence type="ECO:0000256" key="7">
    <source>
        <dbReference type="ARBA" id="ARBA00022862"/>
    </source>
</evidence>
<keyword evidence="18" id="KW-1185">Reference proteome</keyword>
<evidence type="ECO:0000313" key="17">
    <source>
        <dbReference type="EMBL" id="CAB3366858.1"/>
    </source>
</evidence>
<feature type="domain" description="SESTD1-like spectrin repeats region" evidence="15">
    <location>
        <begin position="142"/>
        <end position="245"/>
    </location>
</feature>
<evidence type="ECO:0000256" key="6">
    <source>
        <dbReference type="ARBA" id="ARBA00022833"/>
    </source>
</evidence>
<keyword evidence="9" id="KW-0186">Copper</keyword>
<feature type="compositionally biased region" description="Basic and acidic residues" evidence="13">
    <location>
        <begin position="921"/>
        <end position="936"/>
    </location>
</feature>
<evidence type="ECO:0000256" key="1">
    <source>
        <dbReference type="ARBA" id="ARBA00001935"/>
    </source>
</evidence>
<protein>
    <recommendedName>
        <fullName evidence="4">superoxide dismutase</fullName>
        <ecNumber evidence="4">1.15.1.1</ecNumber>
    </recommendedName>
</protein>
<dbReference type="OrthoDB" id="7608806at2759"/>
<dbReference type="Pfam" id="PF25101">
    <property type="entry name" value="Spectrin_7"/>
    <property type="match status" value="1"/>
</dbReference>
<evidence type="ECO:0000256" key="9">
    <source>
        <dbReference type="ARBA" id="ARBA00023008"/>
    </source>
</evidence>
<dbReference type="Pfam" id="PF00435">
    <property type="entry name" value="Spectrin"/>
    <property type="match status" value="1"/>
</dbReference>
<dbReference type="FunFam" id="2.60.40.200:FF:000003">
    <property type="entry name" value="Superoxide dismutase [Cu-Zn], chloroplastic"/>
    <property type="match status" value="1"/>
</dbReference>
<dbReference type="InterPro" id="IPR018152">
    <property type="entry name" value="SOD_Cu/Zn_BS"/>
</dbReference>
<dbReference type="InterPro" id="IPR024134">
    <property type="entry name" value="SOD_Cu/Zn_/chaperone"/>
</dbReference>
<organism evidence="17 18">
    <name type="scientific">Cloeon dipterum</name>
    <dbReference type="NCBI Taxonomy" id="197152"/>
    <lineage>
        <taxon>Eukaryota</taxon>
        <taxon>Metazoa</taxon>
        <taxon>Ecdysozoa</taxon>
        <taxon>Arthropoda</taxon>
        <taxon>Hexapoda</taxon>
        <taxon>Insecta</taxon>
        <taxon>Pterygota</taxon>
        <taxon>Palaeoptera</taxon>
        <taxon>Ephemeroptera</taxon>
        <taxon>Pisciforma</taxon>
        <taxon>Baetidae</taxon>
        <taxon>Cloeon</taxon>
    </lineage>
</organism>
<comment type="similarity">
    <text evidence="3">Belongs to the Cu-Zn superoxide dismutase family.</text>
</comment>
<dbReference type="Gene3D" id="1.20.58.60">
    <property type="match status" value="3"/>
</dbReference>
<evidence type="ECO:0000259" key="14">
    <source>
        <dbReference type="Pfam" id="PF00080"/>
    </source>
</evidence>
<keyword evidence="12" id="KW-0175">Coiled coil</keyword>
<feature type="domain" description="Spectrin repeats metazoan" evidence="16">
    <location>
        <begin position="588"/>
        <end position="683"/>
    </location>
</feature>
<feature type="region of interest" description="Disordered" evidence="13">
    <location>
        <begin position="921"/>
        <end position="941"/>
    </location>
</feature>
<dbReference type="Gene3D" id="2.60.40.200">
    <property type="entry name" value="Superoxide dismutase, copper/zinc binding domain"/>
    <property type="match status" value="1"/>
</dbReference>
<comment type="caution">
    <text evidence="17">The sequence shown here is derived from an EMBL/GenBank/DDBJ whole genome shotgun (WGS) entry which is preliminary data.</text>
</comment>
<sequence>MNEEAAALLLGLAAPRPQTAAATTTISTIALKSGNNTVVIALLQSGDWVQLKVLDTSPPLTQLGANLEQASVFLSVHDKLIKNLQATHESPEEYLRQQVEAKLASTNGNPEVYAAMANSLTQAWRDLSLLFRERRNLLVLNVNYHRSAENCVERMRPMRETFCQAVVPSDGDVVSKTIAEMNERRRSMLEAFMEALLNGKLLLEKLREIEQDGSDNWSPGNTKAEARSAIAQVELWMEALHDKRRDLDKQWVKWKDVLIKASAVSALSAELAEVEEALRFKRDSLAGFQQLGENAASAELLLREHHRLVAEARELQSRVLKITKSNDGLNVNRDFEGRLDLFWCNLASHAFLVLNLSAEYLHLLEFRIEIISFLIEAHTAQVRMDQVESDLASLDIPLGSPNLAQVHLHFFTTLEEITKEPIERGQLLLAAEETTRNGATNVVRKVMDELERRKRLIENQCASHQETTLHMAKALTQFLDKYNELRTWLDDEGRMFLQSHQDLGCNLAQTTSFQDSHSALSDKMKLRSVDLATLNSMASEFVDHLSAEQRDDIWQKMTELREQWHRLEASLERRADLSERLSRFYSLSIKLSKQMEAAEEALKSASLERREGKQPIAQEFWLECQQSLLQLQAHASNFLDDAKEESDDPHLALPAARLYVQRTLEHQRARHAGLERSWDAWRQREAALLHDSAQLQQITMEIAKRSDKISVSQSVGQSVAGKCERREREKIERRRGSPSFLHVFAGIISQLPAAGHSVYSACPETQLKSRTSMQSRVVTFATLAAVLLAIAAAQERRAIALLTVPGQGLAVSGNVSFVQTRPGEPVQVQGLISGLRPNRNFGFHIHEKGDISTKGCTSTGGHFNPQKRQHGAPTDKERHVGDLGNIRSDDGGVATISMLDPVLSLEGENNVLGRGVVLHEGEDDLGKGTGDDEKGSKATGNAGGRIACGVIGIQ</sequence>
<comment type="catalytic activity">
    <reaction evidence="11">
        <text>2 superoxide + 2 H(+) = H2O2 + O2</text>
        <dbReference type="Rhea" id="RHEA:20696"/>
        <dbReference type="ChEBI" id="CHEBI:15378"/>
        <dbReference type="ChEBI" id="CHEBI:15379"/>
        <dbReference type="ChEBI" id="CHEBI:16240"/>
        <dbReference type="ChEBI" id="CHEBI:18421"/>
        <dbReference type="EC" id="1.15.1.1"/>
    </reaction>
</comment>
<dbReference type="Pfam" id="PF24915">
    <property type="entry name" value="Spectrin_SESTD1"/>
    <property type="match status" value="1"/>
</dbReference>
<evidence type="ECO:0000256" key="13">
    <source>
        <dbReference type="SAM" id="MobiDB-lite"/>
    </source>
</evidence>
<dbReference type="InterPro" id="IPR056804">
    <property type="entry name" value="Spectrin_SESTD1"/>
</dbReference>
<feature type="domain" description="Superoxide dismutase copper/zinc binding" evidence="14">
    <location>
        <begin position="811"/>
        <end position="951"/>
    </location>
</feature>
<evidence type="ECO:0000256" key="11">
    <source>
        <dbReference type="ARBA" id="ARBA00049204"/>
    </source>
</evidence>
<keyword evidence="8" id="KW-0560">Oxidoreductase</keyword>
<dbReference type="EMBL" id="CADEPI010000027">
    <property type="protein sequence ID" value="CAB3366858.1"/>
    <property type="molecule type" value="Genomic_DNA"/>
</dbReference>
<dbReference type="PANTHER" id="PTHR10003">
    <property type="entry name" value="SUPEROXIDE DISMUTASE CU-ZN -RELATED"/>
    <property type="match status" value="1"/>
</dbReference>
<dbReference type="SMART" id="SM00150">
    <property type="entry name" value="SPEC"/>
    <property type="match status" value="1"/>
</dbReference>
<evidence type="ECO:0000313" key="18">
    <source>
        <dbReference type="Proteomes" id="UP000494165"/>
    </source>
</evidence>
<dbReference type="SUPFAM" id="SSF49329">
    <property type="entry name" value="Cu,Zn superoxide dismutase-like"/>
    <property type="match status" value="1"/>
</dbReference>
<evidence type="ECO:0000256" key="3">
    <source>
        <dbReference type="ARBA" id="ARBA00010457"/>
    </source>
</evidence>
<evidence type="ECO:0000259" key="16">
    <source>
        <dbReference type="Pfam" id="PF25101"/>
    </source>
</evidence>
<dbReference type="GO" id="GO:0005507">
    <property type="term" value="F:copper ion binding"/>
    <property type="evidence" value="ECO:0007669"/>
    <property type="project" value="InterPro"/>
</dbReference>
<dbReference type="Pfam" id="PF00080">
    <property type="entry name" value="Sod_Cu"/>
    <property type="match status" value="1"/>
</dbReference>
<accession>A0A8S1CFL5</accession>
<evidence type="ECO:0000256" key="4">
    <source>
        <dbReference type="ARBA" id="ARBA00012682"/>
    </source>
</evidence>
<dbReference type="InterPro" id="IPR002017">
    <property type="entry name" value="Spectrin_repeat"/>
</dbReference>
<name>A0A8S1CFL5_9INSE</name>
<dbReference type="PRINTS" id="PR00068">
    <property type="entry name" value="CUZNDISMTASE"/>
</dbReference>
<evidence type="ECO:0000256" key="12">
    <source>
        <dbReference type="SAM" id="Coils"/>
    </source>
</evidence>
<comment type="cofactor">
    <cofactor evidence="2">
        <name>Zn(2+)</name>
        <dbReference type="ChEBI" id="CHEBI:29105"/>
    </cofactor>
</comment>
<dbReference type="SUPFAM" id="SSF46966">
    <property type="entry name" value="Spectrin repeat"/>
    <property type="match status" value="1"/>
</dbReference>
<keyword evidence="5" id="KW-0479">Metal-binding</keyword>
<dbReference type="CDD" id="cd00305">
    <property type="entry name" value="Cu-Zn_Superoxide_Dismutase"/>
    <property type="match status" value="1"/>
</dbReference>
<keyword evidence="7" id="KW-0049">Antioxidant</keyword>
<gene>
    <name evidence="17" type="ORF">CLODIP_2_CD13329</name>
</gene>
<feature type="coiled-coil region" evidence="12">
    <location>
        <begin position="264"/>
        <end position="318"/>
    </location>
</feature>
<dbReference type="PROSITE" id="PS00332">
    <property type="entry name" value="SOD_CU_ZN_2"/>
    <property type="match status" value="1"/>
</dbReference>
<dbReference type="EC" id="1.15.1.1" evidence="4"/>
<comment type="cofactor">
    <cofactor evidence="1">
        <name>Cu cation</name>
        <dbReference type="ChEBI" id="CHEBI:23378"/>
    </cofactor>
</comment>